<dbReference type="PANTHER" id="PTHR22916:SF3">
    <property type="entry name" value="UDP-GLCNAC:BETAGAL BETA-1,3-N-ACETYLGLUCOSAMINYLTRANSFERASE-LIKE PROTEIN 1"/>
    <property type="match status" value="1"/>
</dbReference>
<dbReference type="SUPFAM" id="SSF53448">
    <property type="entry name" value="Nucleotide-diphospho-sugar transferases"/>
    <property type="match status" value="1"/>
</dbReference>
<evidence type="ECO:0000313" key="2">
    <source>
        <dbReference type="EMBL" id="MBE9639612.1"/>
    </source>
</evidence>
<dbReference type="InterPro" id="IPR029044">
    <property type="entry name" value="Nucleotide-diphossugar_trans"/>
</dbReference>
<sequence>MTQPLVSVVMPCYNSEKHLAEAINSILSQSYKNIEFIILNDGSKDSTAEIIRSFAAEDPRIRFHDLEKNGGLINASNTLLQLAKGEYIARMDSDDISQPDRISRQVEYMQANPHKVACGTAVEQFGNGEDIRIARKSDDNEVLLFMSVRNCPLWNPSSMIRRSVVSQNNLRYDKNYPVAEDSKFWFDVSMFGELGNLPEPLVRYRRSETQLSRSQTSQMKESADKLRMDIFKYILARYQIDLRAVGDTLEKIPKSKDAMYSFLKFITLTYPSASKITKIKLILASTLDPKRKMKLTAQALKA</sequence>
<proteinExistence type="predicted"/>
<dbReference type="EMBL" id="JADFFK010000020">
    <property type="protein sequence ID" value="MBE9639612.1"/>
    <property type="molecule type" value="Genomic_DNA"/>
</dbReference>
<dbReference type="Gene3D" id="3.90.550.10">
    <property type="entry name" value="Spore Coat Polysaccharide Biosynthesis Protein SpsA, Chain A"/>
    <property type="match status" value="1"/>
</dbReference>
<dbReference type="PANTHER" id="PTHR22916">
    <property type="entry name" value="GLYCOSYLTRANSFERASE"/>
    <property type="match status" value="1"/>
</dbReference>
<comment type="caution">
    <text evidence="2">The sequence shown here is derived from an EMBL/GenBank/DDBJ whole genome shotgun (WGS) entry which is preliminary data.</text>
</comment>
<protein>
    <submittedName>
        <fullName evidence="2">Glycosyltransferase family 2 protein</fullName>
    </submittedName>
</protein>
<dbReference type="InterPro" id="IPR001173">
    <property type="entry name" value="Glyco_trans_2-like"/>
</dbReference>
<reference evidence="2 3" key="1">
    <citation type="journal article" date="2021" name="Int. J. Syst. Evol. Microbiol.">
        <title>Salipiger mangrovisoli sp. nov., isolated from mangrove soil and the proposal for the reclassification of Paraphaeobacter pallidus as Salipiger pallidus comb. nov.</title>
        <authorList>
            <person name="Du J."/>
            <person name="Liu Y."/>
            <person name="Pei T."/>
            <person name="Deng M.R."/>
            <person name="Zhu H."/>
        </authorList>
    </citation>
    <scope>NUCLEOTIDE SEQUENCE [LARGE SCALE GENOMIC DNA]</scope>
    <source>
        <strain evidence="2 3">6D45A</strain>
    </source>
</reference>
<accession>A0ABR9X7U0</accession>
<dbReference type="RefSeq" id="WP_194136892.1">
    <property type="nucleotide sequence ID" value="NZ_JADFFK010000020.1"/>
</dbReference>
<gene>
    <name evidence="2" type="ORF">IQ782_22400</name>
</gene>
<evidence type="ECO:0000313" key="3">
    <source>
        <dbReference type="Proteomes" id="UP000607796"/>
    </source>
</evidence>
<name>A0ABR9X7U0_9RHOB</name>
<feature type="domain" description="Glycosyltransferase 2-like" evidence="1">
    <location>
        <begin position="7"/>
        <end position="137"/>
    </location>
</feature>
<dbReference type="CDD" id="cd00761">
    <property type="entry name" value="Glyco_tranf_GTA_type"/>
    <property type="match status" value="1"/>
</dbReference>
<evidence type="ECO:0000259" key="1">
    <source>
        <dbReference type="Pfam" id="PF00535"/>
    </source>
</evidence>
<keyword evidence="3" id="KW-1185">Reference proteome</keyword>
<organism evidence="2 3">
    <name type="scientific">Salipiger mangrovisoli</name>
    <dbReference type="NCBI Taxonomy" id="2865933"/>
    <lineage>
        <taxon>Bacteria</taxon>
        <taxon>Pseudomonadati</taxon>
        <taxon>Pseudomonadota</taxon>
        <taxon>Alphaproteobacteria</taxon>
        <taxon>Rhodobacterales</taxon>
        <taxon>Roseobacteraceae</taxon>
        <taxon>Salipiger</taxon>
    </lineage>
</organism>
<dbReference type="Pfam" id="PF00535">
    <property type="entry name" value="Glycos_transf_2"/>
    <property type="match status" value="1"/>
</dbReference>
<dbReference type="Proteomes" id="UP000607796">
    <property type="component" value="Unassembled WGS sequence"/>
</dbReference>